<dbReference type="InterPro" id="IPR045247">
    <property type="entry name" value="Oye-like"/>
</dbReference>
<dbReference type="PANTHER" id="PTHR22893:SF129">
    <property type="entry name" value="FLAVIN OXIDOREDUCTASE HXNT"/>
    <property type="match status" value="1"/>
</dbReference>
<dbReference type="Pfam" id="PF00724">
    <property type="entry name" value="Oxidored_FMN"/>
    <property type="match status" value="1"/>
</dbReference>
<evidence type="ECO:0000259" key="4">
    <source>
        <dbReference type="Pfam" id="PF00724"/>
    </source>
</evidence>
<dbReference type="OrthoDB" id="276546at2759"/>
<evidence type="ECO:0000313" key="5">
    <source>
        <dbReference type="EMBL" id="CAI6331448.1"/>
    </source>
</evidence>
<proteinExistence type="inferred from homology"/>
<comment type="cofactor">
    <cofactor evidence="1">
        <name>FMN</name>
        <dbReference type="ChEBI" id="CHEBI:58210"/>
    </cofactor>
</comment>
<dbReference type="CDD" id="cd02933">
    <property type="entry name" value="OYE_like_FMN"/>
    <property type="match status" value="1"/>
</dbReference>
<dbReference type="Proteomes" id="UP001152607">
    <property type="component" value="Unassembled WGS sequence"/>
</dbReference>
<dbReference type="InterPro" id="IPR013785">
    <property type="entry name" value="Aldolase_TIM"/>
</dbReference>
<dbReference type="InterPro" id="IPR001155">
    <property type="entry name" value="OxRdtase_FMN_N"/>
</dbReference>
<dbReference type="FunFam" id="3.20.20.70:FF:000059">
    <property type="entry name" value="N-ethylmaleimide reductase, FMN-linked"/>
    <property type="match status" value="1"/>
</dbReference>
<evidence type="ECO:0000256" key="2">
    <source>
        <dbReference type="ARBA" id="ARBA00005979"/>
    </source>
</evidence>
<keyword evidence="3" id="KW-0560">Oxidoreductase</keyword>
<dbReference type="GO" id="GO:0005829">
    <property type="term" value="C:cytosol"/>
    <property type="evidence" value="ECO:0007669"/>
    <property type="project" value="UniProtKB-ARBA"/>
</dbReference>
<organism evidence="5 6">
    <name type="scientific">Periconia digitata</name>
    <dbReference type="NCBI Taxonomy" id="1303443"/>
    <lineage>
        <taxon>Eukaryota</taxon>
        <taxon>Fungi</taxon>
        <taxon>Dikarya</taxon>
        <taxon>Ascomycota</taxon>
        <taxon>Pezizomycotina</taxon>
        <taxon>Dothideomycetes</taxon>
        <taxon>Pleosporomycetidae</taxon>
        <taxon>Pleosporales</taxon>
        <taxon>Massarineae</taxon>
        <taxon>Periconiaceae</taxon>
        <taxon>Periconia</taxon>
    </lineage>
</organism>
<dbReference type="GO" id="GO:0003959">
    <property type="term" value="F:NADPH dehydrogenase activity"/>
    <property type="evidence" value="ECO:0007669"/>
    <property type="project" value="TreeGrafter"/>
</dbReference>
<evidence type="ECO:0000256" key="1">
    <source>
        <dbReference type="ARBA" id="ARBA00001917"/>
    </source>
</evidence>
<comment type="caution">
    <text evidence="5">The sequence shown here is derived from an EMBL/GenBank/DDBJ whole genome shotgun (WGS) entry which is preliminary data.</text>
</comment>
<evidence type="ECO:0000313" key="6">
    <source>
        <dbReference type="Proteomes" id="UP001152607"/>
    </source>
</evidence>
<sequence length="426" mass="47395">MGSRLLMSTFFQLRRHFASMPKADTPPGFKPLKETALFTPFQLGPLKLEHRIVQAPLTRMRSTKESDGVTVPNDLVAEYYSQRASKGGLQLTEATDIFKYAGNYPGAPGLFTDSQVAAWKKVTDGVHAKGGYIFSQLWHTGRATPPSWRNGQQTVSSSNVPMTGKWMDGVSCEENPPRSLSIEEIHDITKQWGVAAKRAIEAGFDGIEIHGANGYLLDQFLHDNVNTRTDEYGGSIEGRAKFPLEVIKECSKAIGAGRVGIRLSPYNYFQDTKDSNPNKHWDALCEMIAALPENERPAYVHMVEPRFDEELDEQKKMDALSAYTSTAGVEAEATIKPKHNTLNNFRNILRKSGIKFIAAGGFNRDNAVPKLDSNDADLIIFGRWFIANPDLPRRLAEGLELNAYDRDTFYGADPPQKGYTDYPVAV</sequence>
<dbReference type="Gene3D" id="3.20.20.70">
    <property type="entry name" value="Aldolase class I"/>
    <property type="match status" value="1"/>
</dbReference>
<reference evidence="5" key="1">
    <citation type="submission" date="2023-01" db="EMBL/GenBank/DDBJ databases">
        <authorList>
            <person name="Van Ghelder C."/>
            <person name="Rancurel C."/>
        </authorList>
    </citation>
    <scope>NUCLEOTIDE SEQUENCE</scope>
    <source>
        <strain evidence="5">CNCM I-4278</strain>
    </source>
</reference>
<dbReference type="EMBL" id="CAOQHR010000003">
    <property type="protein sequence ID" value="CAI6331448.1"/>
    <property type="molecule type" value="Genomic_DNA"/>
</dbReference>
<protein>
    <recommendedName>
        <fullName evidence="4">NADH:flavin oxidoreductase/NADH oxidase N-terminal domain-containing protein</fullName>
    </recommendedName>
</protein>
<name>A0A9W4XGV1_9PLEO</name>
<dbReference type="PANTHER" id="PTHR22893">
    <property type="entry name" value="NADH OXIDOREDUCTASE-RELATED"/>
    <property type="match status" value="1"/>
</dbReference>
<gene>
    <name evidence="5" type="ORF">PDIGIT_LOCUS4473</name>
</gene>
<evidence type="ECO:0000256" key="3">
    <source>
        <dbReference type="ARBA" id="ARBA00023002"/>
    </source>
</evidence>
<comment type="similarity">
    <text evidence="2">Belongs to the NADH:flavin oxidoreductase/NADH oxidase family.</text>
</comment>
<dbReference type="AlphaFoldDB" id="A0A9W4XGV1"/>
<dbReference type="SUPFAM" id="SSF51395">
    <property type="entry name" value="FMN-linked oxidoreductases"/>
    <property type="match status" value="1"/>
</dbReference>
<dbReference type="GO" id="GO:0010181">
    <property type="term" value="F:FMN binding"/>
    <property type="evidence" value="ECO:0007669"/>
    <property type="project" value="InterPro"/>
</dbReference>
<feature type="domain" description="NADH:flavin oxidoreductase/NADH oxidase N-terminal" evidence="4">
    <location>
        <begin position="37"/>
        <end position="402"/>
    </location>
</feature>
<dbReference type="GO" id="GO:0016628">
    <property type="term" value="F:oxidoreductase activity, acting on the CH-CH group of donors, NAD or NADP as acceptor"/>
    <property type="evidence" value="ECO:0007669"/>
    <property type="project" value="UniProtKB-ARBA"/>
</dbReference>
<accession>A0A9W4XGV1</accession>
<keyword evidence="6" id="KW-1185">Reference proteome</keyword>